<feature type="domain" description="PIN" evidence="8">
    <location>
        <begin position="9"/>
        <end position="129"/>
    </location>
</feature>
<evidence type="ECO:0000313" key="10">
    <source>
        <dbReference type="Proteomes" id="UP000215405"/>
    </source>
</evidence>
<dbReference type="PANTHER" id="PTHR33653:SF1">
    <property type="entry name" value="RIBONUCLEASE VAPC2"/>
    <property type="match status" value="1"/>
</dbReference>
<dbReference type="SUPFAM" id="SSF88723">
    <property type="entry name" value="PIN domain-like"/>
    <property type="match status" value="1"/>
</dbReference>
<dbReference type="EMBL" id="NBYO01000001">
    <property type="protein sequence ID" value="OXT02605.1"/>
    <property type="molecule type" value="Genomic_DNA"/>
</dbReference>
<keyword evidence="9" id="KW-0238">DNA-binding</keyword>
<dbReference type="RefSeq" id="WP_094076555.1">
    <property type="nucleotide sequence ID" value="NZ_NBYO01000001.1"/>
</dbReference>
<name>A0A231V344_9HYPH</name>
<dbReference type="AlphaFoldDB" id="A0A231V344"/>
<dbReference type="PANTHER" id="PTHR33653">
    <property type="entry name" value="RIBONUCLEASE VAPC2"/>
    <property type="match status" value="1"/>
</dbReference>
<evidence type="ECO:0000256" key="2">
    <source>
        <dbReference type="ARBA" id="ARBA00022649"/>
    </source>
</evidence>
<proteinExistence type="inferred from homology"/>
<evidence type="ECO:0000256" key="5">
    <source>
        <dbReference type="ARBA" id="ARBA00022801"/>
    </source>
</evidence>
<dbReference type="Proteomes" id="UP000215405">
    <property type="component" value="Unassembled WGS sequence"/>
</dbReference>
<evidence type="ECO:0000313" key="9">
    <source>
        <dbReference type="EMBL" id="OXT02605.1"/>
    </source>
</evidence>
<dbReference type="InterPro" id="IPR050556">
    <property type="entry name" value="Type_II_TA_system_RNase"/>
</dbReference>
<keyword evidence="6" id="KW-0460">Magnesium</keyword>
<keyword evidence="10" id="KW-1185">Reference proteome</keyword>
<evidence type="ECO:0000259" key="8">
    <source>
        <dbReference type="Pfam" id="PF01850"/>
    </source>
</evidence>
<keyword evidence="3" id="KW-0540">Nuclease</keyword>
<keyword evidence="2" id="KW-1277">Toxin-antitoxin system</keyword>
<evidence type="ECO:0000256" key="3">
    <source>
        <dbReference type="ARBA" id="ARBA00022722"/>
    </source>
</evidence>
<evidence type="ECO:0000256" key="6">
    <source>
        <dbReference type="ARBA" id="ARBA00022842"/>
    </source>
</evidence>
<evidence type="ECO:0000256" key="4">
    <source>
        <dbReference type="ARBA" id="ARBA00022723"/>
    </source>
</evidence>
<dbReference type="GO" id="GO:0016787">
    <property type="term" value="F:hydrolase activity"/>
    <property type="evidence" value="ECO:0007669"/>
    <property type="project" value="UniProtKB-KW"/>
</dbReference>
<dbReference type="GO" id="GO:0004518">
    <property type="term" value="F:nuclease activity"/>
    <property type="evidence" value="ECO:0007669"/>
    <property type="project" value="UniProtKB-KW"/>
</dbReference>
<accession>A0A231V344</accession>
<keyword evidence="4" id="KW-0479">Metal-binding</keyword>
<reference evidence="10" key="1">
    <citation type="journal article" date="2017" name="Int. J. Syst. Evol. Microbiol.">
        <title>Notoacmeibacter marinus gen. nov., sp. nov., isolated from the gut of a limpet and proposal of Notoacmeibacteraceae fam. nov. in the order Rhizobiales of the class Alphaproteobacteria.</title>
        <authorList>
            <person name="Huang Z."/>
            <person name="Guo F."/>
            <person name="Lai Q."/>
        </authorList>
    </citation>
    <scope>NUCLEOTIDE SEQUENCE [LARGE SCALE GENOMIC DNA]</scope>
    <source>
        <strain evidence="10">XMTR2A4</strain>
    </source>
</reference>
<dbReference type="Gene3D" id="3.40.50.1010">
    <property type="entry name" value="5'-nuclease"/>
    <property type="match status" value="1"/>
</dbReference>
<sequence length="144" mass="16443">MRPVDERAVLVDSNILIDISSCDPVWYRWSRENLEELAGERLILNPIVLSEFSVRFETMEAADDALAALELNRENLPWEAGFVAGRAFHVYRQAGGARERTLPDFLIGAHAYVMGHRLLTRDGRRYRTYFPGLDLIAPAEEQHS</sequence>
<gene>
    <name evidence="9" type="ORF">B7H23_06865</name>
</gene>
<dbReference type="InterPro" id="IPR029060">
    <property type="entry name" value="PIN-like_dom_sf"/>
</dbReference>
<protein>
    <submittedName>
        <fullName evidence="9">DNA-binding protein</fullName>
    </submittedName>
</protein>
<dbReference type="GO" id="GO:0046872">
    <property type="term" value="F:metal ion binding"/>
    <property type="evidence" value="ECO:0007669"/>
    <property type="project" value="UniProtKB-KW"/>
</dbReference>
<dbReference type="Pfam" id="PF01850">
    <property type="entry name" value="PIN"/>
    <property type="match status" value="1"/>
</dbReference>
<comment type="similarity">
    <text evidence="7">Belongs to the PINc/VapC protein family.</text>
</comment>
<keyword evidence="5" id="KW-0378">Hydrolase</keyword>
<evidence type="ECO:0000256" key="1">
    <source>
        <dbReference type="ARBA" id="ARBA00001946"/>
    </source>
</evidence>
<comment type="caution">
    <text evidence="9">The sequence shown here is derived from an EMBL/GenBank/DDBJ whole genome shotgun (WGS) entry which is preliminary data.</text>
</comment>
<comment type="cofactor">
    <cofactor evidence="1">
        <name>Mg(2+)</name>
        <dbReference type="ChEBI" id="CHEBI:18420"/>
    </cofactor>
</comment>
<evidence type="ECO:0000256" key="7">
    <source>
        <dbReference type="ARBA" id="ARBA00038093"/>
    </source>
</evidence>
<dbReference type="CDD" id="cd09854">
    <property type="entry name" value="PIN_VapC-like"/>
    <property type="match status" value="1"/>
</dbReference>
<organism evidence="9 10">
    <name type="scientific">Notoacmeibacter marinus</name>
    <dbReference type="NCBI Taxonomy" id="1876515"/>
    <lineage>
        <taxon>Bacteria</taxon>
        <taxon>Pseudomonadati</taxon>
        <taxon>Pseudomonadota</taxon>
        <taxon>Alphaproteobacteria</taxon>
        <taxon>Hyphomicrobiales</taxon>
        <taxon>Notoacmeibacteraceae</taxon>
        <taxon>Notoacmeibacter</taxon>
    </lineage>
</organism>
<dbReference type="InterPro" id="IPR002716">
    <property type="entry name" value="PIN_dom"/>
</dbReference>
<dbReference type="GO" id="GO:0003677">
    <property type="term" value="F:DNA binding"/>
    <property type="evidence" value="ECO:0007669"/>
    <property type="project" value="UniProtKB-KW"/>
</dbReference>